<protein>
    <submittedName>
        <fullName evidence="2">Uncharacterized protein</fullName>
    </submittedName>
</protein>
<evidence type="ECO:0000313" key="2">
    <source>
        <dbReference type="EMBL" id="KAL0201852.1"/>
    </source>
</evidence>
<dbReference type="EMBL" id="JAMKFB020000002">
    <property type="protein sequence ID" value="KAL0201852.1"/>
    <property type="molecule type" value="Genomic_DNA"/>
</dbReference>
<accession>A0ABD0RVM8</accession>
<organism evidence="2 3">
    <name type="scientific">Cirrhinus mrigala</name>
    <name type="common">Mrigala</name>
    <dbReference type="NCBI Taxonomy" id="683832"/>
    <lineage>
        <taxon>Eukaryota</taxon>
        <taxon>Metazoa</taxon>
        <taxon>Chordata</taxon>
        <taxon>Craniata</taxon>
        <taxon>Vertebrata</taxon>
        <taxon>Euteleostomi</taxon>
        <taxon>Actinopterygii</taxon>
        <taxon>Neopterygii</taxon>
        <taxon>Teleostei</taxon>
        <taxon>Ostariophysi</taxon>
        <taxon>Cypriniformes</taxon>
        <taxon>Cyprinidae</taxon>
        <taxon>Labeoninae</taxon>
        <taxon>Labeonini</taxon>
        <taxon>Cirrhinus</taxon>
    </lineage>
</organism>
<evidence type="ECO:0000256" key="1">
    <source>
        <dbReference type="SAM" id="MobiDB-lite"/>
    </source>
</evidence>
<feature type="compositionally biased region" description="Polar residues" evidence="1">
    <location>
        <begin position="88"/>
        <end position="115"/>
    </location>
</feature>
<reference evidence="2 3" key="1">
    <citation type="submission" date="2024-05" db="EMBL/GenBank/DDBJ databases">
        <title>Genome sequencing and assembly of Indian major carp, Cirrhinus mrigala (Hamilton, 1822).</title>
        <authorList>
            <person name="Mohindra V."/>
            <person name="Chowdhury L.M."/>
            <person name="Lal K."/>
            <person name="Jena J.K."/>
        </authorList>
    </citation>
    <scope>NUCLEOTIDE SEQUENCE [LARGE SCALE GENOMIC DNA]</scope>
    <source>
        <strain evidence="2">CM1030</strain>
        <tissue evidence="2">Blood</tissue>
    </source>
</reference>
<keyword evidence="3" id="KW-1185">Reference proteome</keyword>
<gene>
    <name evidence="2" type="ORF">M9458_005039</name>
</gene>
<comment type="caution">
    <text evidence="2">The sequence shown here is derived from an EMBL/GenBank/DDBJ whole genome shotgun (WGS) entry which is preliminary data.</text>
</comment>
<dbReference type="Proteomes" id="UP001529510">
    <property type="component" value="Unassembled WGS sequence"/>
</dbReference>
<feature type="compositionally biased region" description="Basic and acidic residues" evidence="1">
    <location>
        <begin position="118"/>
        <end position="128"/>
    </location>
</feature>
<dbReference type="AlphaFoldDB" id="A0ABD0RVM8"/>
<proteinExistence type="predicted"/>
<feature type="region of interest" description="Disordered" evidence="1">
    <location>
        <begin position="22"/>
        <end position="207"/>
    </location>
</feature>
<name>A0ABD0RVM8_CIRMR</name>
<sequence>MVESLVAVQSFNRHRQINHLLSAHESSRTDDSEPDDNQTSRPAQDGPATAADWIVVTETPAQKTETPEPKVSISTENYSGESRVPETEGSSWGDTFPSSQTPLTVMTASTDSFSTAPHGHEARGEIQYRRRNKPKRLNQSTTEMTTSVAPSTTTPSILTSSTEDTGTTLSTSADESHTSSFLTTVPSAVEQDLSSTETVKKNSSTGEEEGMIYCFTVQLI</sequence>
<evidence type="ECO:0000313" key="3">
    <source>
        <dbReference type="Proteomes" id="UP001529510"/>
    </source>
</evidence>
<feature type="compositionally biased region" description="Low complexity" evidence="1">
    <location>
        <begin position="141"/>
        <end position="162"/>
    </location>
</feature>
<feature type="compositionally biased region" description="Polar residues" evidence="1">
    <location>
        <begin position="163"/>
        <end position="205"/>
    </location>
</feature>